<dbReference type="Proteomes" id="UP000828390">
    <property type="component" value="Unassembled WGS sequence"/>
</dbReference>
<protein>
    <submittedName>
        <fullName evidence="2">Uncharacterized protein</fullName>
    </submittedName>
</protein>
<evidence type="ECO:0000313" key="2">
    <source>
        <dbReference type="EMBL" id="KAH3692791.1"/>
    </source>
</evidence>
<keyword evidence="1" id="KW-0472">Membrane</keyword>
<proteinExistence type="predicted"/>
<keyword evidence="1" id="KW-1133">Transmembrane helix</keyword>
<name>A0A9D3Y6J5_DREPO</name>
<dbReference type="AlphaFoldDB" id="A0A9D3Y6J5"/>
<gene>
    <name evidence="2" type="ORF">DPMN_194543</name>
</gene>
<comment type="caution">
    <text evidence="2">The sequence shown here is derived from an EMBL/GenBank/DDBJ whole genome shotgun (WGS) entry which is preliminary data.</text>
</comment>
<keyword evidence="3" id="KW-1185">Reference proteome</keyword>
<accession>A0A9D3Y6J5</accession>
<keyword evidence="1" id="KW-0812">Transmembrane</keyword>
<feature type="transmembrane region" description="Helical" evidence="1">
    <location>
        <begin position="63"/>
        <end position="87"/>
    </location>
</feature>
<dbReference type="EMBL" id="JAIWYP010000019">
    <property type="protein sequence ID" value="KAH3692791.1"/>
    <property type="molecule type" value="Genomic_DNA"/>
</dbReference>
<evidence type="ECO:0000256" key="1">
    <source>
        <dbReference type="SAM" id="Phobius"/>
    </source>
</evidence>
<reference evidence="2" key="1">
    <citation type="journal article" date="2019" name="bioRxiv">
        <title>The Genome of the Zebra Mussel, Dreissena polymorpha: A Resource for Invasive Species Research.</title>
        <authorList>
            <person name="McCartney M.A."/>
            <person name="Auch B."/>
            <person name="Kono T."/>
            <person name="Mallez S."/>
            <person name="Zhang Y."/>
            <person name="Obille A."/>
            <person name="Becker A."/>
            <person name="Abrahante J.E."/>
            <person name="Garbe J."/>
            <person name="Badalamenti J.P."/>
            <person name="Herman A."/>
            <person name="Mangelson H."/>
            <person name="Liachko I."/>
            <person name="Sullivan S."/>
            <person name="Sone E.D."/>
            <person name="Koren S."/>
            <person name="Silverstein K.A.T."/>
            <person name="Beckman K.B."/>
            <person name="Gohl D.M."/>
        </authorList>
    </citation>
    <scope>NUCLEOTIDE SEQUENCE</scope>
    <source>
        <strain evidence="2">Duluth1</strain>
        <tissue evidence="2">Whole animal</tissue>
    </source>
</reference>
<organism evidence="2 3">
    <name type="scientific">Dreissena polymorpha</name>
    <name type="common">Zebra mussel</name>
    <name type="synonym">Mytilus polymorpha</name>
    <dbReference type="NCBI Taxonomy" id="45954"/>
    <lineage>
        <taxon>Eukaryota</taxon>
        <taxon>Metazoa</taxon>
        <taxon>Spiralia</taxon>
        <taxon>Lophotrochozoa</taxon>
        <taxon>Mollusca</taxon>
        <taxon>Bivalvia</taxon>
        <taxon>Autobranchia</taxon>
        <taxon>Heteroconchia</taxon>
        <taxon>Euheterodonta</taxon>
        <taxon>Imparidentia</taxon>
        <taxon>Neoheterodontei</taxon>
        <taxon>Myida</taxon>
        <taxon>Dreissenoidea</taxon>
        <taxon>Dreissenidae</taxon>
        <taxon>Dreissena</taxon>
    </lineage>
</organism>
<sequence>MFLQGPFRSRPVSSIQIPEVSTCTPAVMEPSPKVANTTSSIAAAECVISAHHSLTDICNPLQLGVVVGIVSLIWLIIIIAMCVYFKVVRKNKIADKSSQHALFLRKKTNLDINNA</sequence>
<evidence type="ECO:0000313" key="3">
    <source>
        <dbReference type="Proteomes" id="UP000828390"/>
    </source>
</evidence>
<reference evidence="2" key="2">
    <citation type="submission" date="2020-11" db="EMBL/GenBank/DDBJ databases">
        <authorList>
            <person name="McCartney M.A."/>
            <person name="Auch B."/>
            <person name="Kono T."/>
            <person name="Mallez S."/>
            <person name="Becker A."/>
            <person name="Gohl D.M."/>
            <person name="Silverstein K.A.T."/>
            <person name="Koren S."/>
            <person name="Bechman K.B."/>
            <person name="Herman A."/>
            <person name="Abrahante J.E."/>
            <person name="Garbe J."/>
        </authorList>
    </citation>
    <scope>NUCLEOTIDE SEQUENCE</scope>
    <source>
        <strain evidence="2">Duluth1</strain>
        <tissue evidence="2">Whole animal</tissue>
    </source>
</reference>